<dbReference type="InterPro" id="IPR036249">
    <property type="entry name" value="Thioredoxin-like_sf"/>
</dbReference>
<proteinExistence type="predicted"/>
<dbReference type="EMBL" id="BK032514">
    <property type="protein sequence ID" value="DAF45250.1"/>
    <property type="molecule type" value="Genomic_DNA"/>
</dbReference>
<name>A0A8S5S3I3_9CAUD</name>
<evidence type="ECO:0000256" key="1">
    <source>
        <dbReference type="ARBA" id="ARBA00004196"/>
    </source>
</evidence>
<dbReference type="PROSITE" id="PS51352">
    <property type="entry name" value="THIOREDOXIN_2"/>
    <property type="match status" value="1"/>
</dbReference>
<dbReference type="InterPro" id="IPR013766">
    <property type="entry name" value="Thioredoxin_domain"/>
</dbReference>
<organism evidence="6">
    <name type="scientific">Siphoviridae sp. ctBLh2</name>
    <dbReference type="NCBI Taxonomy" id="2827803"/>
    <lineage>
        <taxon>Viruses</taxon>
        <taxon>Duplodnaviria</taxon>
        <taxon>Heunggongvirae</taxon>
        <taxon>Uroviricota</taxon>
        <taxon>Caudoviricetes</taxon>
    </lineage>
</organism>
<sequence length="407" mass="46694">MFRSRDRQFTSHACAFGRRWMYVSHKRKNKMKTVVSVVLLTAVFLDLSAQSFTIRGRFIDVTNDTLSIGYVQREPEKRVVDVDVPVDAGGCFTYSCDIGYACLAELTIRSSGRKAHLFFVPDERVEIEGPSASMNDWNIGGTAFYQRQDRVRQLLLPFYREFDAARARYDKGVADGLDRGRLDSIRAAAYRDINKRRWRVAHQYIMGHLDDEVSVPILLDQNWPDILPAIRSLSPEVRYGRFKSYIDGIEGMFSRLAKEEKAAAAATLELEEGKSAPDFTLNDMNGKDFRLSALFGQGKYIVVDFWGAWCSWCIKGFPAMKEYYNRYKDKLEIVGVACYDKEERWKDAVVKNRVPWLHVISPDGTTEVRYGVTAYPFKIIVSPEGTVIKSFKGETAEFYRMLDKLLQ</sequence>
<dbReference type="Gene3D" id="3.40.30.10">
    <property type="entry name" value="Glutaredoxin"/>
    <property type="match status" value="1"/>
</dbReference>
<evidence type="ECO:0000313" key="6">
    <source>
        <dbReference type="EMBL" id="DAF45250.1"/>
    </source>
</evidence>
<keyword evidence="4" id="KW-0676">Redox-active center</keyword>
<dbReference type="CDD" id="cd02966">
    <property type="entry name" value="TlpA_like_family"/>
    <property type="match status" value="1"/>
</dbReference>
<keyword evidence="2" id="KW-0201">Cytochrome c-type biogenesis</keyword>
<evidence type="ECO:0000256" key="2">
    <source>
        <dbReference type="ARBA" id="ARBA00022748"/>
    </source>
</evidence>
<dbReference type="Pfam" id="PF00578">
    <property type="entry name" value="AhpC-TSA"/>
    <property type="match status" value="1"/>
</dbReference>
<accession>A0A8S5S3I3</accession>
<dbReference type="GO" id="GO:0017004">
    <property type="term" value="P:cytochrome complex assembly"/>
    <property type="evidence" value="ECO:0007669"/>
    <property type="project" value="UniProtKB-KW"/>
</dbReference>
<evidence type="ECO:0000256" key="4">
    <source>
        <dbReference type="ARBA" id="ARBA00023284"/>
    </source>
</evidence>
<dbReference type="InterPro" id="IPR000866">
    <property type="entry name" value="AhpC/TSA"/>
</dbReference>
<dbReference type="SUPFAM" id="SSF52833">
    <property type="entry name" value="Thioredoxin-like"/>
    <property type="match status" value="1"/>
</dbReference>
<keyword evidence="3" id="KW-1015">Disulfide bond</keyword>
<dbReference type="PANTHER" id="PTHR42852">
    <property type="entry name" value="THIOL:DISULFIDE INTERCHANGE PROTEIN DSBE"/>
    <property type="match status" value="1"/>
</dbReference>
<evidence type="ECO:0000256" key="3">
    <source>
        <dbReference type="ARBA" id="ARBA00023157"/>
    </source>
</evidence>
<protein>
    <submittedName>
        <fullName evidence="6">TlpA-like protein</fullName>
    </submittedName>
</protein>
<comment type="subcellular location">
    <subcellularLocation>
        <location evidence="1">Cell envelope</location>
    </subcellularLocation>
</comment>
<evidence type="ECO:0000259" key="5">
    <source>
        <dbReference type="PROSITE" id="PS51352"/>
    </source>
</evidence>
<dbReference type="GO" id="GO:0016491">
    <property type="term" value="F:oxidoreductase activity"/>
    <property type="evidence" value="ECO:0007669"/>
    <property type="project" value="InterPro"/>
</dbReference>
<feature type="domain" description="Thioredoxin" evidence="5">
    <location>
        <begin position="270"/>
        <end position="407"/>
    </location>
</feature>
<reference evidence="6" key="1">
    <citation type="journal article" date="2021" name="Proc. Natl. Acad. Sci. U.S.A.">
        <title>A Catalog of Tens of Thousands of Viruses from Human Metagenomes Reveals Hidden Associations with Chronic Diseases.</title>
        <authorList>
            <person name="Tisza M.J."/>
            <person name="Buck C.B."/>
        </authorList>
    </citation>
    <scope>NUCLEOTIDE SEQUENCE</scope>
    <source>
        <strain evidence="6">CtBLh2</strain>
    </source>
</reference>
<dbReference type="InterPro" id="IPR050553">
    <property type="entry name" value="Thioredoxin_ResA/DsbE_sf"/>
</dbReference>
<dbReference type="GO" id="GO:0016209">
    <property type="term" value="F:antioxidant activity"/>
    <property type="evidence" value="ECO:0007669"/>
    <property type="project" value="InterPro"/>
</dbReference>
<dbReference type="PANTHER" id="PTHR42852:SF6">
    <property type="entry name" value="THIOL:DISULFIDE INTERCHANGE PROTEIN DSBE"/>
    <property type="match status" value="1"/>
</dbReference>